<keyword evidence="9" id="KW-1185">Reference proteome</keyword>
<dbReference type="HAMAP" id="MF_00209">
    <property type="entry name" value="Inorganic_PPase"/>
    <property type="match status" value="1"/>
</dbReference>
<comment type="subunit">
    <text evidence="7">Homohexamer.</text>
</comment>
<evidence type="ECO:0000256" key="6">
    <source>
        <dbReference type="ARBA" id="ARBA00047820"/>
    </source>
</evidence>
<dbReference type="Gene3D" id="3.90.80.10">
    <property type="entry name" value="Inorganic pyrophosphatase"/>
    <property type="match status" value="1"/>
</dbReference>
<comment type="cofactor">
    <cofactor evidence="1 7">
        <name>Mg(2+)</name>
        <dbReference type="ChEBI" id="CHEBI:18420"/>
    </cofactor>
</comment>
<keyword evidence="5 7" id="KW-0460">Magnesium</keyword>
<comment type="similarity">
    <text evidence="7">Belongs to the PPase family.</text>
</comment>
<name>A0A399ESB8_9DEIN</name>
<dbReference type="GO" id="GO:0006796">
    <property type="term" value="P:phosphate-containing compound metabolic process"/>
    <property type="evidence" value="ECO:0007669"/>
    <property type="project" value="InterPro"/>
</dbReference>
<sequence>MNLKELPVGKKAPEIVHMIIEIPRGSTNKYEYDPELGAIKLDRVLPTAQFYPGDYGFIPSTLAEDGDPLDGIILATYPLLPGVVVDVRIIGMVDMQDEKGGDAKILGVVAEDPRWDHIKDLSDVPEATKAEIQNFFETYKALEAHKGKWVKVTGWEGRERAIAEVRACIERYRAASMVEGG</sequence>
<protein>
    <recommendedName>
        <fullName evidence="7">Inorganic pyrophosphatase</fullName>
        <ecNumber evidence="7">3.6.1.1</ecNumber>
    </recommendedName>
    <alternativeName>
        <fullName evidence="7">Pyrophosphate phospho-hydrolase</fullName>
        <shortName evidence="7">PPase</shortName>
    </alternativeName>
</protein>
<dbReference type="AlphaFoldDB" id="A0A399ESB8"/>
<dbReference type="SUPFAM" id="SSF50324">
    <property type="entry name" value="Inorganic pyrophosphatase"/>
    <property type="match status" value="1"/>
</dbReference>
<comment type="catalytic activity">
    <reaction evidence="6 7">
        <text>diphosphate + H2O = 2 phosphate + H(+)</text>
        <dbReference type="Rhea" id="RHEA:24576"/>
        <dbReference type="ChEBI" id="CHEBI:15377"/>
        <dbReference type="ChEBI" id="CHEBI:15378"/>
        <dbReference type="ChEBI" id="CHEBI:33019"/>
        <dbReference type="ChEBI" id="CHEBI:43474"/>
        <dbReference type="EC" id="3.6.1.1"/>
    </reaction>
</comment>
<feature type="binding site" evidence="7">
    <location>
        <position position="70"/>
    </location>
    <ligand>
        <name>Mg(2+)</name>
        <dbReference type="ChEBI" id="CHEBI:18420"/>
        <label>1</label>
    </ligand>
</feature>
<keyword evidence="4 7" id="KW-0378">Hydrolase</keyword>
<dbReference type="GO" id="GO:0004427">
    <property type="term" value="F:inorganic diphosphate phosphatase activity"/>
    <property type="evidence" value="ECO:0007669"/>
    <property type="project" value="UniProtKB-UniRule"/>
</dbReference>
<feature type="binding site" evidence="7">
    <location>
        <position position="65"/>
    </location>
    <ligand>
        <name>Mg(2+)</name>
        <dbReference type="ChEBI" id="CHEBI:18420"/>
        <label>1</label>
    </ligand>
</feature>
<dbReference type="PANTHER" id="PTHR10286">
    <property type="entry name" value="INORGANIC PYROPHOSPHATASE"/>
    <property type="match status" value="1"/>
</dbReference>
<feature type="binding site" evidence="7">
    <location>
        <position position="102"/>
    </location>
    <ligand>
        <name>Mg(2+)</name>
        <dbReference type="ChEBI" id="CHEBI:18420"/>
        <label>1</label>
    </ligand>
</feature>
<comment type="function">
    <text evidence="7">Catalyzes the hydrolysis of inorganic pyrophosphate (PPi) forming two phosphate ions.</text>
</comment>
<feature type="binding site" evidence="7">
    <location>
        <position position="55"/>
    </location>
    <ligand>
        <name>substrate</name>
    </ligand>
</feature>
<gene>
    <name evidence="7 8" type="primary">ppa</name>
    <name evidence="8" type="ORF">Mrose_01276</name>
</gene>
<dbReference type="CDD" id="cd00412">
    <property type="entry name" value="pyrophosphatase"/>
    <property type="match status" value="1"/>
</dbReference>
<evidence type="ECO:0000256" key="5">
    <source>
        <dbReference type="ARBA" id="ARBA00022842"/>
    </source>
</evidence>
<evidence type="ECO:0000256" key="7">
    <source>
        <dbReference type="HAMAP-Rule" id="MF_00209"/>
    </source>
</evidence>
<feature type="binding site" evidence="7">
    <location>
        <position position="139"/>
    </location>
    <ligand>
        <name>substrate</name>
    </ligand>
</feature>
<evidence type="ECO:0000256" key="3">
    <source>
        <dbReference type="ARBA" id="ARBA00022723"/>
    </source>
</evidence>
<dbReference type="InterPro" id="IPR036649">
    <property type="entry name" value="Pyrophosphatase_sf"/>
</dbReference>
<keyword evidence="2 7" id="KW-0963">Cytoplasm</keyword>
<dbReference type="OrthoDB" id="5187599at2"/>
<feature type="binding site" evidence="7">
    <location>
        <position position="29"/>
    </location>
    <ligand>
        <name>substrate</name>
    </ligand>
</feature>
<dbReference type="Proteomes" id="UP000265341">
    <property type="component" value="Unassembled WGS sequence"/>
</dbReference>
<dbReference type="EC" id="3.6.1.1" evidence="7"/>
<dbReference type="RefSeq" id="WP_119276615.1">
    <property type="nucleotide sequence ID" value="NZ_QWLA01000018.1"/>
</dbReference>
<evidence type="ECO:0000256" key="1">
    <source>
        <dbReference type="ARBA" id="ARBA00001946"/>
    </source>
</evidence>
<dbReference type="GO" id="GO:0000287">
    <property type="term" value="F:magnesium ion binding"/>
    <property type="evidence" value="ECO:0007669"/>
    <property type="project" value="UniProtKB-UniRule"/>
</dbReference>
<dbReference type="FunFam" id="3.90.80.10:FF:000003">
    <property type="entry name" value="Inorganic pyrophosphatase"/>
    <property type="match status" value="1"/>
</dbReference>
<evidence type="ECO:0000313" key="9">
    <source>
        <dbReference type="Proteomes" id="UP000265341"/>
    </source>
</evidence>
<keyword evidence="3 7" id="KW-0479">Metal-binding</keyword>
<evidence type="ECO:0000256" key="4">
    <source>
        <dbReference type="ARBA" id="ARBA00022801"/>
    </source>
</evidence>
<accession>A0A399ESB8</accession>
<dbReference type="EMBL" id="QWLA01000018">
    <property type="protein sequence ID" value="RIH87567.1"/>
    <property type="molecule type" value="Genomic_DNA"/>
</dbReference>
<evidence type="ECO:0000256" key="2">
    <source>
        <dbReference type="ARBA" id="ARBA00022490"/>
    </source>
</evidence>
<organism evidence="8 9">
    <name type="scientific">Calidithermus roseus</name>
    <dbReference type="NCBI Taxonomy" id="1644118"/>
    <lineage>
        <taxon>Bacteria</taxon>
        <taxon>Thermotogati</taxon>
        <taxon>Deinococcota</taxon>
        <taxon>Deinococci</taxon>
        <taxon>Thermales</taxon>
        <taxon>Thermaceae</taxon>
        <taxon>Calidithermus</taxon>
    </lineage>
</organism>
<comment type="caution">
    <text evidence="8">The sequence shown here is derived from an EMBL/GenBank/DDBJ whole genome shotgun (WGS) entry which is preliminary data.</text>
</comment>
<evidence type="ECO:0000313" key="8">
    <source>
        <dbReference type="EMBL" id="RIH87567.1"/>
    </source>
</evidence>
<dbReference type="GO" id="GO:0005737">
    <property type="term" value="C:cytoplasm"/>
    <property type="evidence" value="ECO:0007669"/>
    <property type="project" value="UniProtKB-SubCell"/>
</dbReference>
<feature type="binding site" evidence="7">
    <location>
        <position position="43"/>
    </location>
    <ligand>
        <name>substrate</name>
    </ligand>
</feature>
<proteinExistence type="inferred from homology"/>
<dbReference type="PROSITE" id="PS00387">
    <property type="entry name" value="PPASE"/>
    <property type="match status" value="1"/>
</dbReference>
<feature type="binding site" evidence="7">
    <location>
        <position position="70"/>
    </location>
    <ligand>
        <name>Mg(2+)</name>
        <dbReference type="ChEBI" id="CHEBI:18420"/>
        <label>2</label>
    </ligand>
</feature>
<reference evidence="8 9" key="1">
    <citation type="submission" date="2018-08" db="EMBL/GenBank/DDBJ databases">
        <title>Meiothermus roseus NBRC 110900 genome sequencing project.</title>
        <authorList>
            <person name="Da Costa M.S."/>
            <person name="Albuquerque L."/>
            <person name="Raposo P."/>
            <person name="Froufe H.J.C."/>
            <person name="Barroso C.S."/>
            <person name="Egas C."/>
        </authorList>
    </citation>
    <scope>NUCLEOTIDE SEQUENCE [LARGE SCALE GENOMIC DNA]</scope>
    <source>
        <strain evidence="8 9">NBRC 110900</strain>
    </source>
</reference>
<dbReference type="InterPro" id="IPR008162">
    <property type="entry name" value="Pyrophosphatase"/>
</dbReference>
<dbReference type="Pfam" id="PF00719">
    <property type="entry name" value="Pyrophosphatase"/>
    <property type="match status" value="1"/>
</dbReference>
<comment type="subcellular location">
    <subcellularLocation>
        <location evidence="7">Cytoplasm</location>
    </subcellularLocation>
</comment>